<evidence type="ECO:0000256" key="19">
    <source>
        <dbReference type="SAM" id="Phobius"/>
    </source>
</evidence>
<keyword evidence="16" id="KW-0393">Immunoglobulin domain</keyword>
<dbReference type="PANTHER" id="PTHR24416">
    <property type="entry name" value="TYROSINE-PROTEIN KINASE RECEPTOR"/>
    <property type="match status" value="1"/>
</dbReference>
<keyword evidence="9 18" id="KW-0067">ATP-binding</keyword>
<dbReference type="SMART" id="SM00409">
    <property type="entry name" value="IG"/>
    <property type="match status" value="5"/>
</dbReference>
<feature type="domain" description="Ig-like" evidence="22">
    <location>
        <begin position="542"/>
        <end position="619"/>
    </location>
</feature>
<dbReference type="InterPro" id="IPR001245">
    <property type="entry name" value="Ser-Thr/Tyr_kinase_cat_dom"/>
</dbReference>
<name>A0ABN8L3C5_CHISP</name>
<evidence type="ECO:0000256" key="4">
    <source>
        <dbReference type="ARBA" id="ARBA00022553"/>
    </source>
</evidence>
<accession>A0ABN8L3C5</accession>
<dbReference type="PROSITE" id="PS00109">
    <property type="entry name" value="PROTEIN_KINASE_TYR"/>
    <property type="match status" value="1"/>
</dbReference>
<evidence type="ECO:0000256" key="15">
    <source>
        <dbReference type="ARBA" id="ARBA00023180"/>
    </source>
</evidence>
<dbReference type="InterPro" id="IPR000719">
    <property type="entry name" value="Prot_kinase_dom"/>
</dbReference>
<keyword evidence="10 19" id="KW-1133">Transmembrane helix</keyword>
<organism evidence="23 24">
    <name type="scientific">Chilo suppressalis</name>
    <name type="common">Asiatic rice borer moth</name>
    <dbReference type="NCBI Taxonomy" id="168631"/>
    <lineage>
        <taxon>Eukaryota</taxon>
        <taxon>Metazoa</taxon>
        <taxon>Ecdysozoa</taxon>
        <taxon>Arthropoda</taxon>
        <taxon>Hexapoda</taxon>
        <taxon>Insecta</taxon>
        <taxon>Pterygota</taxon>
        <taxon>Neoptera</taxon>
        <taxon>Endopterygota</taxon>
        <taxon>Lepidoptera</taxon>
        <taxon>Glossata</taxon>
        <taxon>Ditrysia</taxon>
        <taxon>Pyraloidea</taxon>
        <taxon>Crambidae</taxon>
        <taxon>Crambinae</taxon>
        <taxon>Chilo</taxon>
    </lineage>
</organism>
<dbReference type="CDD" id="cd00096">
    <property type="entry name" value="Ig"/>
    <property type="match status" value="3"/>
</dbReference>
<evidence type="ECO:0000256" key="9">
    <source>
        <dbReference type="ARBA" id="ARBA00022840"/>
    </source>
</evidence>
<dbReference type="InterPro" id="IPR036179">
    <property type="entry name" value="Ig-like_dom_sf"/>
</dbReference>
<dbReference type="SUPFAM" id="SSF48726">
    <property type="entry name" value="Immunoglobulin"/>
    <property type="match status" value="4"/>
</dbReference>
<evidence type="ECO:0000256" key="6">
    <source>
        <dbReference type="ARBA" id="ARBA00022692"/>
    </source>
</evidence>
<keyword evidence="4" id="KW-0597">Phosphoprotein</keyword>
<dbReference type="PIRSF" id="PIRSF000615">
    <property type="entry name" value="TyrPK_CSF1-R"/>
    <property type="match status" value="1"/>
</dbReference>
<reference evidence="23" key="1">
    <citation type="submission" date="2021-12" db="EMBL/GenBank/DDBJ databases">
        <authorList>
            <person name="King R."/>
        </authorList>
    </citation>
    <scope>NUCLEOTIDE SEQUENCE</scope>
</reference>
<keyword evidence="14" id="KW-0675">Receptor</keyword>
<dbReference type="PROSITE" id="PS00240">
    <property type="entry name" value="RECEPTOR_TYR_KIN_III"/>
    <property type="match status" value="1"/>
</dbReference>
<evidence type="ECO:0000256" key="20">
    <source>
        <dbReference type="SAM" id="SignalP"/>
    </source>
</evidence>
<dbReference type="InterPro" id="IPR003599">
    <property type="entry name" value="Ig_sub"/>
</dbReference>
<dbReference type="InterPro" id="IPR013783">
    <property type="entry name" value="Ig-like_fold"/>
</dbReference>
<evidence type="ECO:0000313" key="24">
    <source>
        <dbReference type="Proteomes" id="UP001153292"/>
    </source>
</evidence>
<dbReference type="CDD" id="cd00192">
    <property type="entry name" value="PTKc"/>
    <property type="match status" value="1"/>
</dbReference>
<dbReference type="Gene3D" id="1.10.510.10">
    <property type="entry name" value="Transferase(Phosphotransferase) domain 1"/>
    <property type="match status" value="1"/>
</dbReference>
<keyword evidence="24" id="KW-1185">Reference proteome</keyword>
<feature type="chain" id="PRO_5046260347" description="receptor protein-tyrosine kinase" evidence="20">
    <location>
        <begin position="25"/>
        <end position="1176"/>
    </location>
</feature>
<sequence>MKSGRSCWLFIALGVILTSSPTTAYYGTDEKDQEDIDGPIIIPQKTEVVLQQGQNFTLICRGKRRLQIRQQEIPEELIGAFSMEERILESTDVNYPFEIALDLFNVDQYAVGYYACYDDAVDSDNILNDLMEEPSNTEHISYIYIYVNGTDVLFAPMLEYFVVPSGSKAILRCKPTMPDIIITLSLVKPGSKTPEYKKFSPKIGFLIKANMPSYRCDARRGNHTSWKLLKKREDTWTPKLRIDKADRYFIAGENFTLTCSVKYQLNSPVALQWDIPPKATCKFINVSNELNVTPGENLFNTITAINATKDDEGYYSCILSGGLERKKIERTEKIFIDEPFLNLKKSNEDAILETKVKIMTMTVEVSAYPPPKFSVYRDNEPLQVNNSKYKLTIKRLTGDLALTITDLNVNDTANYTIEGTNGYVTKTVTYDLRKTDKPKVSFRQSQDIILLVNTQKTLVCEALGYPLPFIEWKFNGDPIPGIDEKQSVYKVISKLKITAYNSGNITCTASNTNGTDFVSIQLFIYEISNGFGIQNRKEWYPENQEVSIRCLASFYKFSNSSWYGPNDDDLAEYVQYSQSPFSHVAKLKINQVSMQQAGSYTCVGYNLNGTREELTTDIVVEEMREPVFIEPIIDRDEEVRLFQQVSFSCAADAIPIPEVEWHKDGELLENKTDDLVMYVKRNHSVVNSTIYIERMNETNKGKYECVVIYHTKNYHKSKFVNLIMKDSMPYKSTILSVVIVVILILIILVIYLTWKIRKEKRFRKELAAAGLWNFKKGTGTLNPDLGIDEQAELLPYDEKFEFPPEKLTLGKQLGAGAFGVVYKAEARGIINAEETTPVAVKMVKKTADNMYIKALASELKIMVHMGKHVNIVNLLGACTQNVGKRELIVIVEYCKFGNIHNYMQKHREVFIDQFTDNKEKNLGKVNKGYSCSSASSGINSDYFGTNHTQATYHTALNTANTNRSGRKVSETGYVQPEWRSNYESDYSFDGRNPRPLTSRDLLAWAFQIARGMEYLASRKVLHGDLAARNVLLAEDNIVKICDFGLARSIYKNDEYQKKENSPLPVKWLAIECMTDRIFSTQSDVWSFGIVLWEMFSLAKTPYPNMSPQYLLQWLSEGHRLEKPTYADDRLYDVMMRCWSHKPNARPSFTHLQELLGSFLEDNVRNVSKKERHRSIE</sequence>
<feature type="domain" description="Protein kinase" evidence="21">
    <location>
        <begin position="807"/>
        <end position="1159"/>
    </location>
</feature>
<evidence type="ECO:0000256" key="3">
    <source>
        <dbReference type="ARBA" id="ARBA00022475"/>
    </source>
</evidence>
<dbReference type="PROSITE" id="PS50011">
    <property type="entry name" value="PROTEIN_KINASE_DOM"/>
    <property type="match status" value="1"/>
</dbReference>
<dbReference type="InterPro" id="IPR013098">
    <property type="entry name" value="Ig_I-set"/>
</dbReference>
<evidence type="ECO:0000259" key="22">
    <source>
        <dbReference type="PROSITE" id="PS50835"/>
    </source>
</evidence>
<keyword evidence="20" id="KW-0732">Signal</keyword>
<evidence type="ECO:0000256" key="13">
    <source>
        <dbReference type="ARBA" id="ARBA00023157"/>
    </source>
</evidence>
<dbReference type="SUPFAM" id="SSF56112">
    <property type="entry name" value="Protein kinase-like (PK-like)"/>
    <property type="match status" value="1"/>
</dbReference>
<protein>
    <recommendedName>
        <fullName evidence="2">receptor protein-tyrosine kinase</fullName>
        <ecNumber evidence="2">2.7.10.1</ecNumber>
    </recommendedName>
</protein>
<evidence type="ECO:0000256" key="12">
    <source>
        <dbReference type="ARBA" id="ARBA00023137"/>
    </source>
</evidence>
<dbReference type="EC" id="2.7.10.1" evidence="2"/>
<dbReference type="Gene3D" id="2.60.40.10">
    <property type="entry name" value="Immunoglobulins"/>
    <property type="match status" value="7"/>
</dbReference>
<dbReference type="InterPro" id="IPR011009">
    <property type="entry name" value="Kinase-like_dom_sf"/>
</dbReference>
<dbReference type="Proteomes" id="UP001153292">
    <property type="component" value="Chromosome 1"/>
</dbReference>
<dbReference type="InterPro" id="IPR007110">
    <property type="entry name" value="Ig-like_dom"/>
</dbReference>
<dbReference type="InterPro" id="IPR003598">
    <property type="entry name" value="Ig_sub2"/>
</dbReference>
<comment type="catalytic activity">
    <reaction evidence="17">
        <text>L-tyrosyl-[protein] + ATP = O-phospho-L-tyrosyl-[protein] + ADP + H(+)</text>
        <dbReference type="Rhea" id="RHEA:10596"/>
        <dbReference type="Rhea" id="RHEA-COMP:10136"/>
        <dbReference type="Rhea" id="RHEA-COMP:20101"/>
        <dbReference type="ChEBI" id="CHEBI:15378"/>
        <dbReference type="ChEBI" id="CHEBI:30616"/>
        <dbReference type="ChEBI" id="CHEBI:46858"/>
        <dbReference type="ChEBI" id="CHEBI:61978"/>
        <dbReference type="ChEBI" id="CHEBI:456216"/>
        <dbReference type="EC" id="2.7.10.1"/>
    </reaction>
</comment>
<evidence type="ECO:0000256" key="18">
    <source>
        <dbReference type="PROSITE-ProRule" id="PRU10141"/>
    </source>
</evidence>
<dbReference type="SMART" id="SM00408">
    <property type="entry name" value="IGc2"/>
    <property type="match status" value="3"/>
</dbReference>
<dbReference type="InterPro" id="IPR050122">
    <property type="entry name" value="RTK"/>
</dbReference>
<dbReference type="Gene3D" id="3.30.200.20">
    <property type="entry name" value="Phosphorylase Kinase, domain 1"/>
    <property type="match status" value="1"/>
</dbReference>
<feature type="binding site" evidence="18">
    <location>
        <position position="845"/>
    </location>
    <ligand>
        <name>ATP</name>
        <dbReference type="ChEBI" id="CHEBI:30616"/>
    </ligand>
</feature>
<evidence type="ECO:0000256" key="7">
    <source>
        <dbReference type="ARBA" id="ARBA00022741"/>
    </source>
</evidence>
<keyword evidence="6 19" id="KW-0812">Transmembrane</keyword>
<dbReference type="Pfam" id="PF07714">
    <property type="entry name" value="PK_Tyr_Ser-Thr"/>
    <property type="match status" value="1"/>
</dbReference>
<evidence type="ECO:0000256" key="8">
    <source>
        <dbReference type="ARBA" id="ARBA00022777"/>
    </source>
</evidence>
<dbReference type="PROSITE" id="PS00107">
    <property type="entry name" value="PROTEIN_KINASE_ATP"/>
    <property type="match status" value="1"/>
</dbReference>
<dbReference type="InterPro" id="IPR001824">
    <property type="entry name" value="Tyr_kinase_rcpt_3_CS"/>
</dbReference>
<keyword evidence="8" id="KW-0418">Kinase</keyword>
<dbReference type="Pfam" id="PF07679">
    <property type="entry name" value="I-set"/>
    <property type="match status" value="1"/>
</dbReference>
<evidence type="ECO:0000259" key="21">
    <source>
        <dbReference type="PROSITE" id="PS50011"/>
    </source>
</evidence>
<feature type="domain" description="Ig-like" evidence="22">
    <location>
        <begin position="626"/>
        <end position="721"/>
    </location>
</feature>
<keyword evidence="13" id="KW-1015">Disulfide bond</keyword>
<evidence type="ECO:0000256" key="11">
    <source>
        <dbReference type="ARBA" id="ARBA00023136"/>
    </source>
</evidence>
<dbReference type="PANTHER" id="PTHR24416:SF600">
    <property type="entry name" value="PDGF- AND VEGF-RECEPTOR RELATED, ISOFORM J"/>
    <property type="match status" value="1"/>
</dbReference>
<keyword evidence="12" id="KW-0829">Tyrosine-protein kinase</keyword>
<evidence type="ECO:0000256" key="5">
    <source>
        <dbReference type="ARBA" id="ARBA00022679"/>
    </source>
</evidence>
<feature type="domain" description="Ig-like" evidence="22">
    <location>
        <begin position="238"/>
        <end position="329"/>
    </location>
</feature>
<evidence type="ECO:0000256" key="16">
    <source>
        <dbReference type="ARBA" id="ARBA00023319"/>
    </source>
</evidence>
<gene>
    <name evidence="23" type="ORF">CHILSU_LOCUS568</name>
</gene>
<dbReference type="InterPro" id="IPR008266">
    <property type="entry name" value="Tyr_kinase_AS"/>
</dbReference>
<evidence type="ECO:0000256" key="10">
    <source>
        <dbReference type="ARBA" id="ARBA00022989"/>
    </source>
</evidence>
<comment type="subcellular location">
    <subcellularLocation>
        <location evidence="1">Cell membrane</location>
        <topology evidence="1">Single-pass type I membrane protein</topology>
    </subcellularLocation>
</comment>
<keyword evidence="15" id="KW-0325">Glycoprotein</keyword>
<evidence type="ECO:0000256" key="14">
    <source>
        <dbReference type="ARBA" id="ARBA00023170"/>
    </source>
</evidence>
<evidence type="ECO:0000256" key="1">
    <source>
        <dbReference type="ARBA" id="ARBA00004251"/>
    </source>
</evidence>
<feature type="domain" description="Ig-like" evidence="22">
    <location>
        <begin position="438"/>
        <end position="519"/>
    </location>
</feature>
<feature type="signal peptide" evidence="20">
    <location>
        <begin position="1"/>
        <end position="24"/>
    </location>
</feature>
<keyword evidence="7 18" id="KW-0547">Nucleotide-binding</keyword>
<dbReference type="PROSITE" id="PS50835">
    <property type="entry name" value="IG_LIKE"/>
    <property type="match status" value="4"/>
</dbReference>
<keyword evidence="11 19" id="KW-0472">Membrane</keyword>
<keyword evidence="3" id="KW-1003">Cell membrane</keyword>
<keyword evidence="5" id="KW-0808">Transferase</keyword>
<feature type="transmembrane region" description="Helical" evidence="19">
    <location>
        <begin position="734"/>
        <end position="754"/>
    </location>
</feature>
<dbReference type="Pfam" id="PF13927">
    <property type="entry name" value="Ig_3"/>
    <property type="match status" value="2"/>
</dbReference>
<dbReference type="InterPro" id="IPR017441">
    <property type="entry name" value="Protein_kinase_ATP_BS"/>
</dbReference>
<evidence type="ECO:0000256" key="2">
    <source>
        <dbReference type="ARBA" id="ARBA00011902"/>
    </source>
</evidence>
<evidence type="ECO:0000313" key="23">
    <source>
        <dbReference type="EMBL" id="CAH2979789.1"/>
    </source>
</evidence>
<proteinExistence type="predicted"/>
<dbReference type="EMBL" id="OU963894">
    <property type="protein sequence ID" value="CAH2979789.1"/>
    <property type="molecule type" value="Genomic_DNA"/>
</dbReference>
<evidence type="ECO:0000256" key="17">
    <source>
        <dbReference type="ARBA" id="ARBA00051243"/>
    </source>
</evidence>